<evidence type="ECO:0008006" key="3">
    <source>
        <dbReference type="Google" id="ProtNLM"/>
    </source>
</evidence>
<proteinExistence type="predicted"/>
<reference evidence="1 2" key="1">
    <citation type="submission" date="2017-04" db="EMBL/GenBank/DDBJ databases">
        <title>Novel microbial lineages endemic to geothermal iron-oxide mats fill important gaps in the evolutionary history of Archaea.</title>
        <authorList>
            <person name="Jay Z.J."/>
            <person name="Beam J.P."/>
            <person name="Dlakic M."/>
            <person name="Rusch D.B."/>
            <person name="Kozubal M.A."/>
            <person name="Inskeep W.P."/>
        </authorList>
    </citation>
    <scope>NUCLEOTIDE SEQUENCE [LARGE SCALE GENOMIC DNA]</scope>
    <source>
        <strain evidence="1">ECH_B_SAG-F08</strain>
    </source>
</reference>
<organism evidence="1 2">
    <name type="scientific">Candidatus Marsarchaeota G2 archaeon ECH_B_SAG-F08</name>
    <dbReference type="NCBI Taxonomy" id="1978165"/>
    <lineage>
        <taxon>Archaea</taxon>
        <taxon>Candidatus Marsarchaeota</taxon>
        <taxon>Candidatus Marsarchaeota group 2</taxon>
    </lineage>
</organism>
<dbReference type="AlphaFoldDB" id="A0A2R6BLJ9"/>
<dbReference type="Proteomes" id="UP000240381">
    <property type="component" value="Unassembled WGS sequence"/>
</dbReference>
<dbReference type="Gene3D" id="3.50.50.60">
    <property type="entry name" value="FAD/NAD(P)-binding domain"/>
    <property type="match status" value="1"/>
</dbReference>
<gene>
    <name evidence="1" type="ORF">B9Q11_00790</name>
</gene>
<comment type="caution">
    <text evidence="1">The sequence shown here is derived from an EMBL/GenBank/DDBJ whole genome shotgun (WGS) entry which is preliminary data.</text>
</comment>
<dbReference type="PANTHER" id="PTHR42685">
    <property type="entry name" value="GERANYLGERANYL DIPHOSPHATE REDUCTASE"/>
    <property type="match status" value="1"/>
</dbReference>
<evidence type="ECO:0000313" key="1">
    <source>
        <dbReference type="EMBL" id="PSN99479.1"/>
    </source>
</evidence>
<accession>A0A2R6BLJ9</accession>
<sequence>MLRANTLLMKIAIVGLGVAGGYLAARLARETEHEVYGFDALSSVETRCAWGASKHELGAIVKALDINFEDFVLFEGKRIKVIYPDSYESTIPLVGLVTFDKDALEREFLRLAKEAGAKLQLGKRVSLNELSSFELVVDATGVYRAILPKIKEDMIMPNLEYRVQYDEMPFDDFTIFPYSKLGGYTWFFPLGSGMAHVGGGDKFHRQREFVESFMQKHNGKKLKTIARPIRIMPFEHAQPIFLKRENQIVVGAGESIGCVFPLLGEGIIPSLQCAQLLFENITQKMGLDEYVNALKNKFFYFEPIFKIIIAKWSGRWSEALKAHLIPSYIRVKRMEKRFGFKIRMRDLLDVFNRT</sequence>
<dbReference type="SUPFAM" id="SSF51905">
    <property type="entry name" value="FAD/NAD(P)-binding domain"/>
    <property type="match status" value="1"/>
</dbReference>
<name>A0A2R6BLJ9_9ARCH</name>
<protein>
    <recommendedName>
        <fullName evidence="3">FAD dependent oxidoreductase domain-containing protein</fullName>
    </recommendedName>
</protein>
<dbReference type="InterPro" id="IPR050407">
    <property type="entry name" value="Geranylgeranyl_reductase"/>
</dbReference>
<dbReference type="InterPro" id="IPR036188">
    <property type="entry name" value="FAD/NAD-bd_sf"/>
</dbReference>
<evidence type="ECO:0000313" key="2">
    <source>
        <dbReference type="Proteomes" id="UP000240381"/>
    </source>
</evidence>
<dbReference type="EMBL" id="NEXM01000014">
    <property type="protein sequence ID" value="PSN99479.1"/>
    <property type="molecule type" value="Genomic_DNA"/>
</dbReference>
<dbReference type="PANTHER" id="PTHR42685:SF21">
    <property type="entry name" value="DEHYDROGENASE (FLAVOPROTEIN)-LIKE PROTEIN"/>
    <property type="match status" value="1"/>
</dbReference>